<dbReference type="Proteomes" id="UP000184016">
    <property type="component" value="Unassembled WGS sequence"/>
</dbReference>
<name>A0A1M6TPA2_9BACL</name>
<organism evidence="2 3">
    <name type="scientific">Alicyclobacillus tolerans</name>
    <dbReference type="NCBI Taxonomy" id="90970"/>
    <lineage>
        <taxon>Bacteria</taxon>
        <taxon>Bacillati</taxon>
        <taxon>Bacillota</taxon>
        <taxon>Bacilli</taxon>
        <taxon>Bacillales</taxon>
        <taxon>Alicyclobacillaceae</taxon>
        <taxon>Alicyclobacillus</taxon>
    </lineage>
</organism>
<keyword evidence="1" id="KW-0812">Transmembrane</keyword>
<keyword evidence="1" id="KW-1133">Transmembrane helix</keyword>
<protein>
    <submittedName>
        <fullName evidence="2">Uncharacterized protein</fullName>
    </submittedName>
</protein>
<evidence type="ECO:0000313" key="2">
    <source>
        <dbReference type="EMBL" id="SHK58743.1"/>
    </source>
</evidence>
<proteinExistence type="predicted"/>
<dbReference type="EMBL" id="FRAF01000017">
    <property type="protein sequence ID" value="SHK58743.1"/>
    <property type="molecule type" value="Genomic_DNA"/>
</dbReference>
<evidence type="ECO:0000313" key="3">
    <source>
        <dbReference type="Proteomes" id="UP000184016"/>
    </source>
</evidence>
<sequence length="70" mass="7954">MGNFEQLIFISLVYLPYVLALVGIISLIVGLYFKKRKRSGKMYFLTSIVLMSIALFTFLVPGFLVLLVPH</sequence>
<dbReference type="AlphaFoldDB" id="A0A1M6TPA2"/>
<reference evidence="3" key="1">
    <citation type="submission" date="2016-11" db="EMBL/GenBank/DDBJ databases">
        <authorList>
            <person name="Varghese N."/>
            <person name="Submissions S."/>
        </authorList>
    </citation>
    <scope>NUCLEOTIDE SEQUENCE [LARGE SCALE GENOMIC DNA]</scope>
    <source>
        <strain evidence="3">USBA-503</strain>
    </source>
</reference>
<feature type="transmembrane region" description="Helical" evidence="1">
    <location>
        <begin position="6"/>
        <end position="32"/>
    </location>
</feature>
<keyword evidence="3" id="KW-1185">Reference proteome</keyword>
<evidence type="ECO:0000256" key="1">
    <source>
        <dbReference type="SAM" id="Phobius"/>
    </source>
</evidence>
<accession>A0A1M6TPA2</accession>
<keyword evidence="1" id="KW-0472">Membrane</keyword>
<gene>
    <name evidence="2" type="ORF">SAMN05443507_11732</name>
</gene>
<feature type="transmembrane region" description="Helical" evidence="1">
    <location>
        <begin position="44"/>
        <end position="68"/>
    </location>
</feature>
<dbReference type="STRING" id="1830138.SAMN05443507_11732"/>